<dbReference type="VEuPathDB" id="VectorBase:AQUA014962"/>
<name>A0A182XT11_ANOQN</name>
<dbReference type="EnsemblMetazoa" id="AQUA014962-RA">
    <property type="protein sequence ID" value="AQUA014962-PA"/>
    <property type="gene ID" value="AQUA014962"/>
</dbReference>
<evidence type="ECO:0000313" key="1">
    <source>
        <dbReference type="EnsemblMetazoa" id="AQUA014962-PA"/>
    </source>
</evidence>
<accession>A0A182XT11</accession>
<proteinExistence type="predicted"/>
<dbReference type="Proteomes" id="UP000076407">
    <property type="component" value="Unassembled WGS sequence"/>
</dbReference>
<sequence>MLLASLPLSAGKCIALRTESMILLDFAGIPRHSISTT</sequence>
<dbReference type="AlphaFoldDB" id="A0A182XT11"/>
<organism evidence="1 2">
    <name type="scientific">Anopheles quadriannulatus</name>
    <name type="common">Mosquito</name>
    <dbReference type="NCBI Taxonomy" id="34691"/>
    <lineage>
        <taxon>Eukaryota</taxon>
        <taxon>Metazoa</taxon>
        <taxon>Ecdysozoa</taxon>
        <taxon>Arthropoda</taxon>
        <taxon>Hexapoda</taxon>
        <taxon>Insecta</taxon>
        <taxon>Pterygota</taxon>
        <taxon>Neoptera</taxon>
        <taxon>Endopterygota</taxon>
        <taxon>Diptera</taxon>
        <taxon>Nematocera</taxon>
        <taxon>Culicoidea</taxon>
        <taxon>Culicidae</taxon>
        <taxon>Anophelinae</taxon>
        <taxon>Anopheles</taxon>
    </lineage>
</organism>
<reference evidence="1" key="1">
    <citation type="submission" date="2020-05" db="UniProtKB">
        <authorList>
            <consortium name="EnsemblMetazoa"/>
        </authorList>
    </citation>
    <scope>IDENTIFICATION</scope>
    <source>
        <strain evidence="1">SANGQUA</strain>
    </source>
</reference>
<protein>
    <submittedName>
        <fullName evidence="1">Uncharacterized protein</fullName>
    </submittedName>
</protein>
<evidence type="ECO:0000313" key="2">
    <source>
        <dbReference type="Proteomes" id="UP000076407"/>
    </source>
</evidence>
<keyword evidence="2" id="KW-1185">Reference proteome</keyword>